<feature type="non-terminal residue" evidence="1">
    <location>
        <position position="1"/>
    </location>
</feature>
<gene>
    <name evidence="1" type="ORF">BDN72DRAFT_901932</name>
</gene>
<proteinExistence type="predicted"/>
<organism evidence="1 2">
    <name type="scientific">Pluteus cervinus</name>
    <dbReference type="NCBI Taxonomy" id="181527"/>
    <lineage>
        <taxon>Eukaryota</taxon>
        <taxon>Fungi</taxon>
        <taxon>Dikarya</taxon>
        <taxon>Basidiomycota</taxon>
        <taxon>Agaricomycotina</taxon>
        <taxon>Agaricomycetes</taxon>
        <taxon>Agaricomycetidae</taxon>
        <taxon>Agaricales</taxon>
        <taxon>Pluteineae</taxon>
        <taxon>Pluteaceae</taxon>
        <taxon>Pluteus</taxon>
    </lineage>
</organism>
<dbReference type="Proteomes" id="UP000308600">
    <property type="component" value="Unassembled WGS sequence"/>
</dbReference>
<evidence type="ECO:0000313" key="1">
    <source>
        <dbReference type="EMBL" id="TFK64014.1"/>
    </source>
</evidence>
<keyword evidence="1" id="KW-0378">Hydrolase</keyword>
<sequence length="368" mass="39937">QGVYDWNKDQAGVYFLREASNKGVTGLTAFANSAPPALTAGRASCNSGFVTGSGNAYGAYLADVILHFKDQGINISYISAMNEPDSSFGPSPCGQEGMSVQPNQSHQRPIQSRGLSSVGILADESSNLGNANNNYATWLPGVASKVAALVHHTYDFPSDASYTSYVTNTRNRYPGKEVCCSLGNADGSGKGWSQGYDPTIKNALMFSGLMFQSFLIANEPHYDFWTLVSNPNSNGWNDGLIYYDPSFKSNGNYKLYIKKQYYTFKHFSQFVRPGSQRRPVNGSDAGKFTMVVFNPSTNTYSVLAMNPGSSDTSLSLTFPEAVCATKAYRTSAAEDFTQIGAATSNGGVWQMPLKSMSMTTYLLERRSC</sequence>
<evidence type="ECO:0000313" key="2">
    <source>
        <dbReference type="Proteomes" id="UP000308600"/>
    </source>
</evidence>
<reference evidence="1 2" key="1">
    <citation type="journal article" date="2019" name="Nat. Ecol. Evol.">
        <title>Megaphylogeny resolves global patterns of mushroom evolution.</title>
        <authorList>
            <person name="Varga T."/>
            <person name="Krizsan K."/>
            <person name="Foldi C."/>
            <person name="Dima B."/>
            <person name="Sanchez-Garcia M."/>
            <person name="Sanchez-Ramirez S."/>
            <person name="Szollosi G.J."/>
            <person name="Szarkandi J.G."/>
            <person name="Papp V."/>
            <person name="Albert L."/>
            <person name="Andreopoulos W."/>
            <person name="Angelini C."/>
            <person name="Antonin V."/>
            <person name="Barry K.W."/>
            <person name="Bougher N.L."/>
            <person name="Buchanan P."/>
            <person name="Buyck B."/>
            <person name="Bense V."/>
            <person name="Catcheside P."/>
            <person name="Chovatia M."/>
            <person name="Cooper J."/>
            <person name="Damon W."/>
            <person name="Desjardin D."/>
            <person name="Finy P."/>
            <person name="Geml J."/>
            <person name="Haridas S."/>
            <person name="Hughes K."/>
            <person name="Justo A."/>
            <person name="Karasinski D."/>
            <person name="Kautmanova I."/>
            <person name="Kiss B."/>
            <person name="Kocsube S."/>
            <person name="Kotiranta H."/>
            <person name="LaButti K.M."/>
            <person name="Lechner B.E."/>
            <person name="Liimatainen K."/>
            <person name="Lipzen A."/>
            <person name="Lukacs Z."/>
            <person name="Mihaltcheva S."/>
            <person name="Morgado L.N."/>
            <person name="Niskanen T."/>
            <person name="Noordeloos M.E."/>
            <person name="Ohm R.A."/>
            <person name="Ortiz-Santana B."/>
            <person name="Ovrebo C."/>
            <person name="Racz N."/>
            <person name="Riley R."/>
            <person name="Savchenko A."/>
            <person name="Shiryaev A."/>
            <person name="Soop K."/>
            <person name="Spirin V."/>
            <person name="Szebenyi C."/>
            <person name="Tomsovsky M."/>
            <person name="Tulloss R.E."/>
            <person name="Uehling J."/>
            <person name="Grigoriev I.V."/>
            <person name="Vagvolgyi C."/>
            <person name="Papp T."/>
            <person name="Martin F.M."/>
            <person name="Miettinen O."/>
            <person name="Hibbett D.S."/>
            <person name="Nagy L.G."/>
        </authorList>
    </citation>
    <scope>NUCLEOTIDE SEQUENCE [LARGE SCALE GENOMIC DNA]</scope>
    <source>
        <strain evidence="1 2">NL-1719</strain>
    </source>
</reference>
<dbReference type="EMBL" id="ML208493">
    <property type="protein sequence ID" value="TFK64014.1"/>
    <property type="molecule type" value="Genomic_DNA"/>
</dbReference>
<keyword evidence="2" id="KW-1185">Reference proteome</keyword>
<accession>A0ACD3AEI5</accession>
<name>A0ACD3AEI5_9AGAR</name>
<protein>
    <submittedName>
        <fullName evidence="1">Glycoside hydrolase</fullName>
    </submittedName>
</protein>